<evidence type="ECO:0000313" key="2">
    <source>
        <dbReference type="Proteomes" id="UP001439008"/>
    </source>
</evidence>
<dbReference type="EMBL" id="JBDODL010004575">
    <property type="protein sequence ID" value="MES1923079.1"/>
    <property type="molecule type" value="Genomic_DNA"/>
</dbReference>
<reference evidence="1 2" key="1">
    <citation type="journal article" date="2024" name="BMC Biol.">
        <title>Comparative genomics of Ascetosporea gives new insight into the evolutionary basis for animal parasitism in Rhizaria.</title>
        <authorList>
            <person name="Hiltunen Thoren M."/>
            <person name="Onut-Brannstrom I."/>
            <person name="Alfjorden A."/>
            <person name="Peckova H."/>
            <person name="Swords F."/>
            <person name="Hooper C."/>
            <person name="Holzer A.S."/>
            <person name="Bass D."/>
            <person name="Burki F."/>
        </authorList>
    </citation>
    <scope>NUCLEOTIDE SEQUENCE [LARGE SCALE GENOMIC DNA]</scope>
    <source>
        <strain evidence="1">20-A016</strain>
    </source>
</reference>
<protein>
    <submittedName>
        <fullName evidence="1">Uncharacterized protein</fullName>
    </submittedName>
</protein>
<gene>
    <name evidence="1" type="ORF">MHBO_004618</name>
</gene>
<accession>A0ABV2ATX3</accession>
<evidence type="ECO:0000313" key="1">
    <source>
        <dbReference type="EMBL" id="MES1923079.1"/>
    </source>
</evidence>
<sequence length="143" mass="16499">SSNLFEKTFSANNSSKKIQSSNLFEKTFSANNSSKKIQSSNLFEKTFSANNSSKKTQLSNFFENKNPNSLKPNKPNLADKREKLNHFFNNSASKQSLDIIDSAKLQKREKPNLEMIKKPLVKRYRVKIVKNIDDCFARKKIEF</sequence>
<name>A0ABV2ATX3_9EUKA</name>
<comment type="caution">
    <text evidence="1">The sequence shown here is derived from an EMBL/GenBank/DDBJ whole genome shotgun (WGS) entry which is preliminary data.</text>
</comment>
<keyword evidence="2" id="KW-1185">Reference proteome</keyword>
<feature type="non-terminal residue" evidence="1">
    <location>
        <position position="1"/>
    </location>
</feature>
<dbReference type="Proteomes" id="UP001439008">
    <property type="component" value="Unassembled WGS sequence"/>
</dbReference>
<organism evidence="1 2">
    <name type="scientific">Bonamia ostreae</name>
    <dbReference type="NCBI Taxonomy" id="126728"/>
    <lineage>
        <taxon>Eukaryota</taxon>
        <taxon>Sar</taxon>
        <taxon>Rhizaria</taxon>
        <taxon>Endomyxa</taxon>
        <taxon>Ascetosporea</taxon>
        <taxon>Haplosporida</taxon>
        <taxon>Bonamia</taxon>
    </lineage>
</organism>
<proteinExistence type="predicted"/>